<organism evidence="7 8">
    <name type="scientific">Roseovarius nubinhibens</name>
    <dbReference type="NCBI Taxonomy" id="314263"/>
    <lineage>
        <taxon>Bacteria</taxon>
        <taxon>Pseudomonadati</taxon>
        <taxon>Pseudomonadota</taxon>
        <taxon>Alphaproteobacteria</taxon>
        <taxon>Rhodobacterales</taxon>
        <taxon>Roseobacteraceae</taxon>
        <taxon>Roseovarius</taxon>
    </lineage>
</organism>
<name>A0A348WHS4_9RHOB</name>
<evidence type="ECO:0000313" key="7">
    <source>
        <dbReference type="EMBL" id="HAR54086.1"/>
    </source>
</evidence>
<keyword evidence="5" id="KW-0812">Transmembrane</keyword>
<feature type="domain" description="Solute-binding protein family 5" evidence="6">
    <location>
        <begin position="99"/>
        <end position="449"/>
    </location>
</feature>
<dbReference type="InterPro" id="IPR039424">
    <property type="entry name" value="SBP_5"/>
</dbReference>
<evidence type="ECO:0000256" key="1">
    <source>
        <dbReference type="ARBA" id="ARBA00004418"/>
    </source>
</evidence>
<dbReference type="InterPro" id="IPR006311">
    <property type="entry name" value="TAT_signal"/>
</dbReference>
<comment type="caution">
    <text evidence="7">The sequence shown here is derived from an EMBL/GenBank/DDBJ whole genome shotgun (WGS) entry which is preliminary data.</text>
</comment>
<comment type="subcellular location">
    <subcellularLocation>
        <location evidence="1">Periplasm</location>
    </subcellularLocation>
</comment>
<dbReference type="Pfam" id="PF00496">
    <property type="entry name" value="SBP_bac_5"/>
    <property type="match status" value="1"/>
</dbReference>
<keyword evidence="5" id="KW-0472">Membrane</keyword>
<keyword evidence="4" id="KW-0732">Signal</keyword>
<dbReference type="InterPro" id="IPR000914">
    <property type="entry name" value="SBP_5_dom"/>
</dbReference>
<dbReference type="Gene3D" id="3.40.190.10">
    <property type="entry name" value="Periplasmic binding protein-like II"/>
    <property type="match status" value="1"/>
</dbReference>
<dbReference type="SUPFAM" id="SSF53850">
    <property type="entry name" value="Periplasmic binding protein-like II"/>
    <property type="match status" value="1"/>
</dbReference>
<dbReference type="GO" id="GO:0043190">
    <property type="term" value="C:ATP-binding cassette (ABC) transporter complex"/>
    <property type="evidence" value="ECO:0007669"/>
    <property type="project" value="InterPro"/>
</dbReference>
<dbReference type="PANTHER" id="PTHR30290">
    <property type="entry name" value="PERIPLASMIC BINDING COMPONENT OF ABC TRANSPORTER"/>
    <property type="match status" value="1"/>
</dbReference>
<evidence type="ECO:0000256" key="4">
    <source>
        <dbReference type="ARBA" id="ARBA00022729"/>
    </source>
</evidence>
<dbReference type="Gene3D" id="3.10.105.10">
    <property type="entry name" value="Dipeptide-binding Protein, Domain 3"/>
    <property type="match status" value="1"/>
</dbReference>
<protein>
    <submittedName>
        <fullName evidence="7">Peptide ABC transporter substrate-binding protein</fullName>
    </submittedName>
</protein>
<comment type="similarity">
    <text evidence="2">Belongs to the bacterial solute-binding protein 5 family.</text>
</comment>
<dbReference type="InterPro" id="IPR019546">
    <property type="entry name" value="TAT_signal_bac_arc"/>
</dbReference>
<dbReference type="AlphaFoldDB" id="A0A348WHS4"/>
<evidence type="ECO:0000259" key="6">
    <source>
        <dbReference type="Pfam" id="PF00496"/>
    </source>
</evidence>
<proteinExistence type="inferred from homology"/>
<accession>A0A348WHS4</accession>
<evidence type="ECO:0000313" key="8">
    <source>
        <dbReference type="Proteomes" id="UP000264719"/>
    </source>
</evidence>
<dbReference type="PROSITE" id="PS51318">
    <property type="entry name" value="TAT"/>
    <property type="match status" value="1"/>
</dbReference>
<dbReference type="GO" id="GO:0030288">
    <property type="term" value="C:outer membrane-bounded periplasmic space"/>
    <property type="evidence" value="ECO:0007669"/>
    <property type="project" value="UniProtKB-ARBA"/>
</dbReference>
<dbReference type="PANTHER" id="PTHR30290:SF10">
    <property type="entry name" value="PERIPLASMIC OLIGOPEPTIDE-BINDING PROTEIN-RELATED"/>
    <property type="match status" value="1"/>
</dbReference>
<dbReference type="CDD" id="cd08503">
    <property type="entry name" value="PBP2_NikA_DppA_OppA_like_17"/>
    <property type="match status" value="1"/>
</dbReference>
<dbReference type="Proteomes" id="UP000264719">
    <property type="component" value="Unassembled WGS sequence"/>
</dbReference>
<evidence type="ECO:0000256" key="2">
    <source>
        <dbReference type="ARBA" id="ARBA00005695"/>
    </source>
</evidence>
<dbReference type="PIRSF" id="PIRSF002741">
    <property type="entry name" value="MppA"/>
    <property type="match status" value="1"/>
</dbReference>
<evidence type="ECO:0000256" key="3">
    <source>
        <dbReference type="ARBA" id="ARBA00022448"/>
    </source>
</evidence>
<keyword evidence="3" id="KW-0813">Transport</keyword>
<dbReference type="Gene3D" id="3.90.76.10">
    <property type="entry name" value="Dipeptide-binding Protein, Domain 1"/>
    <property type="match status" value="1"/>
</dbReference>
<dbReference type="EMBL" id="DMVW01000188">
    <property type="protein sequence ID" value="HAR54086.1"/>
    <property type="molecule type" value="Genomic_DNA"/>
</dbReference>
<feature type="transmembrane region" description="Helical" evidence="5">
    <location>
        <begin position="25"/>
        <end position="43"/>
    </location>
</feature>
<dbReference type="NCBIfam" id="TIGR01409">
    <property type="entry name" value="TAT_signal_seq"/>
    <property type="match status" value="1"/>
</dbReference>
<reference evidence="7 8" key="1">
    <citation type="journal article" date="2018" name="Nat. Biotechnol.">
        <title>A standardized bacterial taxonomy based on genome phylogeny substantially revises the tree of life.</title>
        <authorList>
            <person name="Parks D.H."/>
            <person name="Chuvochina M."/>
            <person name="Waite D.W."/>
            <person name="Rinke C."/>
            <person name="Skarshewski A."/>
            <person name="Chaumeil P.A."/>
            <person name="Hugenholtz P."/>
        </authorList>
    </citation>
    <scope>NUCLEOTIDE SEQUENCE [LARGE SCALE GENOMIC DNA]</scope>
    <source>
        <strain evidence="7">UBA9169</strain>
    </source>
</reference>
<dbReference type="GO" id="GO:0015833">
    <property type="term" value="P:peptide transport"/>
    <property type="evidence" value="ECO:0007669"/>
    <property type="project" value="TreeGrafter"/>
</dbReference>
<evidence type="ECO:0000256" key="5">
    <source>
        <dbReference type="SAM" id="Phobius"/>
    </source>
</evidence>
<gene>
    <name evidence="7" type="ORF">DCS45_19750</name>
</gene>
<sequence>MTHHKTETDWLVAELRKGRLSRRAFLGRSAALGVAMSVGQGLYSQAMAATPKRGGHMRLGMGHGATSDTLDPATLLNGLQWTAAYGITNTLTELAPSGELVGGLATEWSTSPDARIWTFKLREGVVFHNGKTMQAEDVIASINYHRGEASKSVGKPLLDTVVDIRADGPQVVVIELSAGNADFPYNFGDAIFGIYPAKDNSIDWRAGGTGGYILKTEKPGQIYEFERNPNYWNGDNSAFADTIALMSITDPAARTNALITGEVDCIDKIEPKTVSLLARRPDMIVEEGAGPLHYTFPMHTRTAPYDNPDLRLALKYALNREELVEKVLFGHGVVGNDHPIGPSYRYHASDIEQLSYDPDKAKFHMEKSGLGTAALNLSAADAAFAGALDAAVLYQASAKAAGININVAREANDGYWADVWQKKPWVASYWGGYATEDTMFATGFAAEAAWNDTQWDDPQFNELMVNARAELDEGLRAEMYRDMQVILRDRGGSITPMFANDIHARTANIAHGDLSWVRGFDGRRILDRWWMV</sequence>
<keyword evidence="5" id="KW-1133">Transmembrane helix</keyword>
<dbReference type="InterPro" id="IPR030678">
    <property type="entry name" value="Peptide/Ni-bd"/>
</dbReference>
<dbReference type="GO" id="GO:1904680">
    <property type="term" value="F:peptide transmembrane transporter activity"/>
    <property type="evidence" value="ECO:0007669"/>
    <property type="project" value="TreeGrafter"/>
</dbReference>
<dbReference type="RefSeq" id="WP_339851719.1">
    <property type="nucleotide sequence ID" value="NZ_CAXAXR010000002.1"/>
</dbReference>